<dbReference type="Pfam" id="PF13290">
    <property type="entry name" value="CHB_HEX_C_1"/>
    <property type="match status" value="1"/>
</dbReference>
<dbReference type="PIRSF" id="PIRSF001093">
    <property type="entry name" value="B-hxosamndse_ab_euk"/>
    <property type="match status" value="1"/>
</dbReference>
<dbReference type="RefSeq" id="WP_235012377.1">
    <property type="nucleotide sequence ID" value="NZ_FWXT01000001.1"/>
</dbReference>
<proteinExistence type="inferred from homology"/>
<dbReference type="GO" id="GO:0005975">
    <property type="term" value="P:carbohydrate metabolic process"/>
    <property type="evidence" value="ECO:0007669"/>
    <property type="project" value="InterPro"/>
</dbReference>
<dbReference type="SUPFAM" id="SSF55545">
    <property type="entry name" value="beta-N-acetylhexosaminidase-like domain"/>
    <property type="match status" value="1"/>
</dbReference>
<dbReference type="InterPro" id="IPR059177">
    <property type="entry name" value="GH29D-like_dom"/>
</dbReference>
<keyword evidence="4" id="KW-0378">Hydrolase</keyword>
<evidence type="ECO:0000313" key="11">
    <source>
        <dbReference type="Proteomes" id="UP000192756"/>
    </source>
</evidence>
<evidence type="ECO:0000256" key="1">
    <source>
        <dbReference type="ARBA" id="ARBA00001231"/>
    </source>
</evidence>
<evidence type="ECO:0000256" key="5">
    <source>
        <dbReference type="ARBA" id="ARBA00023295"/>
    </source>
</evidence>
<dbReference type="GO" id="GO:0004563">
    <property type="term" value="F:beta-N-acetylhexosaminidase activity"/>
    <property type="evidence" value="ECO:0007669"/>
    <property type="project" value="UniProtKB-EC"/>
</dbReference>
<name>A0A1W1YX80_9SPHI</name>
<dbReference type="Gene3D" id="3.30.379.10">
    <property type="entry name" value="Chitobiase/beta-hexosaminidase domain 2-like"/>
    <property type="match status" value="1"/>
</dbReference>
<sequence length="618" mass="70334">MNRLMTLWMAVFIVFNSTTKAQHPSRQLSIIPEPELVTVKPGSFGFNSATVILYDDRNTAMKFIGDQFSEKIKAYTGKKIPVKKITALPGKNQIVFKLSDQLQGIGAEGYMMDIGSGGIVITAKQPQGCFYGMQTLLQLLPVNPLEGANVPALHIQDQPRFSWRGAMLDVSRHFFTVKQVKQYIDFLASYKLNTFHWHLTDNQGWRIEIKKYPQLTSVGAWRKRSLIGHFEEQPERFDTLPHGGFYTQEQIRDIIAYAQGKYITVVPEIDLPGHCTSALAGYPELGCGEKPGPFEVKDKWGVFDDVYCAGKENTFKFLEDVFTEVAALFPGKVIHIGGDECRKTNWKTCTYCQARMKKEGLKDEHQLQGYFINRIAQVLKAKNKRVIGWDEILEGNRLTSDALVMSWRGTSGGVTAARKHHDVVMTPTTYLYLDYYQGSPELEPLTIDGFNTLERVYNFEPIPAALNADEVKYIKGIQGNIWTEFIPDFHHLQYMAFPRLSALAEVAWSTPEKKNWEKFKHKMETEYSRYEASGINYSKSAYQVSFEFIKGARTQKAQIALKTQSYNPEIYYTLDGTEPGQHSMKYMGPFNVNPNVKVKAATFKNGVQMSKATEYELR</sequence>
<dbReference type="GO" id="GO:0030203">
    <property type="term" value="P:glycosaminoglycan metabolic process"/>
    <property type="evidence" value="ECO:0007669"/>
    <property type="project" value="TreeGrafter"/>
</dbReference>
<protein>
    <recommendedName>
        <fullName evidence="3">beta-N-acetylhexosaminidase</fullName>
        <ecNumber evidence="3">3.2.1.52</ecNumber>
    </recommendedName>
</protein>
<comment type="catalytic activity">
    <reaction evidence="1">
        <text>Hydrolysis of terminal non-reducing N-acetyl-D-hexosamine residues in N-acetyl-beta-D-hexosaminides.</text>
        <dbReference type="EC" id="3.2.1.52"/>
    </reaction>
</comment>
<dbReference type="Proteomes" id="UP000192756">
    <property type="component" value="Unassembled WGS sequence"/>
</dbReference>
<dbReference type="Pfam" id="PF02838">
    <property type="entry name" value="Glyco_hydro_20b"/>
    <property type="match status" value="1"/>
</dbReference>
<dbReference type="GO" id="GO:0016020">
    <property type="term" value="C:membrane"/>
    <property type="evidence" value="ECO:0007669"/>
    <property type="project" value="TreeGrafter"/>
</dbReference>
<dbReference type="EMBL" id="FWXT01000001">
    <property type="protein sequence ID" value="SMC40815.1"/>
    <property type="molecule type" value="Genomic_DNA"/>
</dbReference>
<dbReference type="InterPro" id="IPR017853">
    <property type="entry name" value="GH"/>
</dbReference>
<evidence type="ECO:0000256" key="6">
    <source>
        <dbReference type="PIRSR" id="PIRSR625705-1"/>
    </source>
</evidence>
<evidence type="ECO:0000259" key="7">
    <source>
        <dbReference type="Pfam" id="PF00728"/>
    </source>
</evidence>
<keyword evidence="11" id="KW-1185">Reference proteome</keyword>
<keyword evidence="5" id="KW-0326">Glycosidase</keyword>
<evidence type="ECO:0000259" key="9">
    <source>
        <dbReference type="Pfam" id="PF13290"/>
    </source>
</evidence>
<dbReference type="AlphaFoldDB" id="A0A1W1YX80"/>
<dbReference type="InterPro" id="IPR015883">
    <property type="entry name" value="Glyco_hydro_20_cat"/>
</dbReference>
<evidence type="ECO:0000256" key="4">
    <source>
        <dbReference type="ARBA" id="ARBA00022801"/>
    </source>
</evidence>
<evidence type="ECO:0000313" key="10">
    <source>
        <dbReference type="EMBL" id="SMC40815.1"/>
    </source>
</evidence>
<evidence type="ECO:0000259" key="8">
    <source>
        <dbReference type="Pfam" id="PF02838"/>
    </source>
</evidence>
<dbReference type="PANTHER" id="PTHR22600">
    <property type="entry name" value="BETA-HEXOSAMINIDASE"/>
    <property type="match status" value="1"/>
</dbReference>
<feature type="active site" description="Proton donor" evidence="6">
    <location>
        <position position="340"/>
    </location>
</feature>
<dbReference type="PANTHER" id="PTHR22600:SF57">
    <property type="entry name" value="BETA-N-ACETYLHEXOSAMINIDASE"/>
    <property type="match status" value="1"/>
</dbReference>
<organism evidence="10 11">
    <name type="scientific">Pedobacter africanus</name>
    <dbReference type="NCBI Taxonomy" id="151894"/>
    <lineage>
        <taxon>Bacteria</taxon>
        <taxon>Pseudomonadati</taxon>
        <taxon>Bacteroidota</taxon>
        <taxon>Sphingobacteriia</taxon>
        <taxon>Sphingobacteriales</taxon>
        <taxon>Sphingobacteriaceae</taxon>
        <taxon>Pedobacter</taxon>
    </lineage>
</organism>
<dbReference type="STRING" id="151894.SAMN04488524_0262"/>
<dbReference type="EC" id="3.2.1.52" evidence="3"/>
<accession>A0A1W1YX80</accession>
<evidence type="ECO:0000256" key="2">
    <source>
        <dbReference type="ARBA" id="ARBA00006285"/>
    </source>
</evidence>
<dbReference type="Gene3D" id="3.20.20.80">
    <property type="entry name" value="Glycosidases"/>
    <property type="match status" value="1"/>
</dbReference>
<feature type="domain" description="Beta-hexosaminidase bacterial type N-terminal" evidence="8">
    <location>
        <begin position="28"/>
        <end position="158"/>
    </location>
</feature>
<dbReference type="InterPro" id="IPR029018">
    <property type="entry name" value="Hex-like_dom2"/>
</dbReference>
<evidence type="ECO:0000256" key="3">
    <source>
        <dbReference type="ARBA" id="ARBA00012663"/>
    </source>
</evidence>
<dbReference type="Pfam" id="PF00728">
    <property type="entry name" value="Glyco_hydro_20"/>
    <property type="match status" value="1"/>
</dbReference>
<dbReference type="CDD" id="cd06563">
    <property type="entry name" value="GH20_chitobiase-like"/>
    <property type="match status" value="1"/>
</dbReference>
<dbReference type="InterPro" id="IPR025705">
    <property type="entry name" value="Beta_hexosaminidase_sua/sub"/>
</dbReference>
<comment type="similarity">
    <text evidence="2">Belongs to the glycosyl hydrolase 20 family.</text>
</comment>
<gene>
    <name evidence="10" type="ORF">SAMN04488524_0262</name>
</gene>
<reference evidence="11" key="1">
    <citation type="submission" date="2017-04" db="EMBL/GenBank/DDBJ databases">
        <authorList>
            <person name="Varghese N."/>
            <person name="Submissions S."/>
        </authorList>
    </citation>
    <scope>NUCLEOTIDE SEQUENCE [LARGE SCALE GENOMIC DNA]</scope>
    <source>
        <strain evidence="11">DSM 12126</strain>
    </source>
</reference>
<feature type="domain" description="GH29D-like beta-sandwich" evidence="9">
    <location>
        <begin position="554"/>
        <end position="612"/>
    </location>
</feature>
<dbReference type="PRINTS" id="PR00738">
    <property type="entry name" value="GLHYDRLASE20"/>
</dbReference>
<feature type="domain" description="Glycoside hydrolase family 20 catalytic" evidence="7">
    <location>
        <begin position="161"/>
        <end position="510"/>
    </location>
</feature>
<dbReference type="InterPro" id="IPR015882">
    <property type="entry name" value="HEX_bac_N"/>
</dbReference>
<dbReference type="SUPFAM" id="SSF51445">
    <property type="entry name" value="(Trans)glycosidases"/>
    <property type="match status" value="1"/>
</dbReference>